<feature type="compositionally biased region" description="Polar residues" evidence="2">
    <location>
        <begin position="38"/>
        <end position="58"/>
    </location>
</feature>
<feature type="coiled-coil region" evidence="1">
    <location>
        <begin position="86"/>
        <end position="146"/>
    </location>
</feature>
<dbReference type="KEGG" id="htu:Htur_0589"/>
<dbReference type="Proteomes" id="UP000001903">
    <property type="component" value="Chromosome"/>
</dbReference>
<dbReference type="RefSeq" id="WP_012941808.1">
    <property type="nucleotide sequence ID" value="NC_013743.1"/>
</dbReference>
<organism evidence="3 4">
    <name type="scientific">Haloterrigena turkmenica (strain ATCC 51198 / DSM 5511 / JCM 9101 / NCIMB 13204 / VKM B-1734 / 4k)</name>
    <name type="common">Halococcus turkmenicus</name>
    <dbReference type="NCBI Taxonomy" id="543526"/>
    <lineage>
        <taxon>Archaea</taxon>
        <taxon>Methanobacteriati</taxon>
        <taxon>Methanobacteriota</taxon>
        <taxon>Stenosarchaea group</taxon>
        <taxon>Halobacteria</taxon>
        <taxon>Halobacteriales</taxon>
        <taxon>Natrialbaceae</taxon>
        <taxon>Haloterrigena</taxon>
    </lineage>
</organism>
<evidence type="ECO:0000313" key="4">
    <source>
        <dbReference type="Proteomes" id="UP000001903"/>
    </source>
</evidence>
<dbReference type="OrthoDB" id="170871at2157"/>
<keyword evidence="4" id="KW-1185">Reference proteome</keyword>
<sequence length="280" mass="29406">MTSRSVALLALVALLGLTIGPIASGAVVTPFAADENGAESNSTASVSTHMQSSAADTENTVDAELFTKRYETADNESREALVRDRTDELVERLETLKAEREDLRERQDELDRGAYQARMAKFAVEIRSLENEIDRTERRANETGVDADRLDELRTNAETLNGPEVAETVRQLGGPDTVPGRGQSDDRPGNGQPDDRPNSGQPAEGDAEKPGNGQGQGDEQAPDRAERGPSNDADSDSGPPGESGAPNDDRSGNAGDGSGTDADQPGDGTGSDADTGPESA</sequence>
<feature type="region of interest" description="Disordered" evidence="2">
    <location>
        <begin position="160"/>
        <end position="280"/>
    </location>
</feature>
<evidence type="ECO:0000313" key="3">
    <source>
        <dbReference type="EMBL" id="ADB59487.1"/>
    </source>
</evidence>
<reference evidence="3 4" key="1">
    <citation type="journal article" date="2010" name="Stand. Genomic Sci.">
        <title>Complete genome sequence of Haloterrigena turkmenica type strain (4k).</title>
        <authorList>
            <person name="Saunders E."/>
            <person name="Tindall B.J."/>
            <person name="Fahnrich R."/>
            <person name="Lapidus A."/>
            <person name="Copeland A."/>
            <person name="Del Rio T.G."/>
            <person name="Lucas S."/>
            <person name="Chen F."/>
            <person name="Tice H."/>
            <person name="Cheng J.F."/>
            <person name="Han C."/>
            <person name="Detter J.C."/>
            <person name="Bruce D."/>
            <person name="Goodwin L."/>
            <person name="Chain P."/>
            <person name="Pitluck S."/>
            <person name="Pati A."/>
            <person name="Ivanova N."/>
            <person name="Mavromatis K."/>
            <person name="Chen A."/>
            <person name="Palaniappan K."/>
            <person name="Land M."/>
            <person name="Hauser L."/>
            <person name="Chang Y.J."/>
            <person name="Jeffries C.D."/>
            <person name="Brettin T."/>
            <person name="Rohde M."/>
            <person name="Goker M."/>
            <person name="Bristow J."/>
            <person name="Eisen J.A."/>
            <person name="Markowitz V."/>
            <person name="Hugenholtz P."/>
            <person name="Klenk H.P."/>
            <person name="Kyrpides N.C."/>
        </authorList>
    </citation>
    <scope>NUCLEOTIDE SEQUENCE [LARGE SCALE GENOMIC DNA]</scope>
    <source>
        <strain evidence="4">ATCC 51198 / DSM 5511 / JCM 9101 / NCIMB 13204 / VKM B-1734 / 4k</strain>
    </source>
</reference>
<proteinExistence type="predicted"/>
<feature type="compositionally biased region" description="Basic and acidic residues" evidence="2">
    <location>
        <begin position="183"/>
        <end position="197"/>
    </location>
</feature>
<dbReference type="GeneID" id="8741171"/>
<evidence type="ECO:0000256" key="2">
    <source>
        <dbReference type="SAM" id="MobiDB-lite"/>
    </source>
</evidence>
<evidence type="ECO:0000256" key="1">
    <source>
        <dbReference type="SAM" id="Coils"/>
    </source>
</evidence>
<dbReference type="AlphaFoldDB" id="D2RW98"/>
<feature type="region of interest" description="Disordered" evidence="2">
    <location>
        <begin position="36"/>
        <end position="58"/>
    </location>
</feature>
<protein>
    <submittedName>
        <fullName evidence="3">Uncharacterized protein</fullName>
    </submittedName>
</protein>
<accession>D2RW98</accession>
<dbReference type="eggNOG" id="arCOG03053">
    <property type="taxonomic scope" value="Archaea"/>
</dbReference>
<keyword evidence="1" id="KW-0175">Coiled coil</keyword>
<dbReference type="EMBL" id="CP001860">
    <property type="protein sequence ID" value="ADB59487.1"/>
    <property type="molecule type" value="Genomic_DNA"/>
</dbReference>
<gene>
    <name evidence="3" type="ordered locus">Htur_0589</name>
</gene>
<name>D2RW98_HALTV</name>
<dbReference type="HOGENOM" id="CLU_992488_0_0_2"/>